<dbReference type="PANTHER" id="PTHR20899:SF4">
    <property type="entry name" value="PIERCER OF MICROTUBULE WALL 2 PROTEIN"/>
    <property type="match status" value="1"/>
</dbReference>
<dbReference type="PANTHER" id="PTHR20899">
    <property type="entry name" value="PIERCE HOMOLOG"/>
    <property type="match status" value="1"/>
</dbReference>
<dbReference type="InterPro" id="IPR026507">
    <property type="entry name" value="PIRC1/2"/>
</dbReference>
<evidence type="ECO:0000313" key="7">
    <source>
        <dbReference type="Proteomes" id="UP000824219"/>
    </source>
</evidence>
<dbReference type="EMBL" id="JAHKSW010000004">
    <property type="protein sequence ID" value="KAG7333534.1"/>
    <property type="molecule type" value="Genomic_DNA"/>
</dbReference>
<sequence length="158" mass="17434">MNPALSKTEKQLPLPGQRTFNKCPRVTSVIVSLQSPSMKDLLSPGCDFQDKMSQTEEHQQNQNQNQNLGPPCLNPGNPVFSCTLNPSSSSGQSLLYRTTSCEYGSRSPTFESSPCVYHPMSQAFSKHLGTCGMSRDTSFNTSLDRSKVCDRINLHNTI</sequence>
<dbReference type="AlphaFoldDB" id="A0A9D3P3Q0"/>
<evidence type="ECO:0000313" key="6">
    <source>
        <dbReference type="EMBL" id="KAG7333534.1"/>
    </source>
</evidence>
<protein>
    <submittedName>
        <fullName evidence="6">Uncharacterized protein</fullName>
    </submittedName>
</protein>
<keyword evidence="4" id="KW-0966">Cell projection</keyword>
<reference evidence="6 7" key="1">
    <citation type="submission" date="2021-06" db="EMBL/GenBank/DDBJ databases">
        <title>Chromosome-level genome assembly of the red-tail catfish (Hemibagrus wyckioides).</title>
        <authorList>
            <person name="Shao F."/>
        </authorList>
    </citation>
    <scope>NUCLEOTIDE SEQUENCE [LARGE SCALE GENOMIC DNA]</scope>
    <source>
        <strain evidence="6">EC202008001</strain>
        <tissue evidence="6">Blood</tissue>
    </source>
</reference>
<dbReference type="GO" id="GO:0005879">
    <property type="term" value="C:axonemal microtubule"/>
    <property type="evidence" value="ECO:0007669"/>
    <property type="project" value="InterPro"/>
</dbReference>
<comment type="caution">
    <text evidence="6">The sequence shown here is derived from an EMBL/GenBank/DDBJ whole genome shotgun (WGS) entry which is preliminary data.</text>
</comment>
<comment type="subcellular location">
    <subcellularLocation>
        <location evidence="1">Cytoplasm</location>
        <location evidence="1">Cytoskeleton</location>
        <location evidence="1">Cilium axoneme</location>
    </subcellularLocation>
</comment>
<dbReference type="Pfam" id="PF14892">
    <property type="entry name" value="PIRC1_2"/>
    <property type="match status" value="1"/>
</dbReference>
<evidence type="ECO:0000256" key="3">
    <source>
        <dbReference type="ARBA" id="ARBA00023212"/>
    </source>
</evidence>
<evidence type="ECO:0000256" key="5">
    <source>
        <dbReference type="SAM" id="MobiDB-lite"/>
    </source>
</evidence>
<keyword evidence="7" id="KW-1185">Reference proteome</keyword>
<evidence type="ECO:0000256" key="1">
    <source>
        <dbReference type="ARBA" id="ARBA00004430"/>
    </source>
</evidence>
<evidence type="ECO:0000256" key="2">
    <source>
        <dbReference type="ARBA" id="ARBA00022490"/>
    </source>
</evidence>
<feature type="compositionally biased region" description="Basic and acidic residues" evidence="5">
    <location>
        <begin position="48"/>
        <end position="59"/>
    </location>
</feature>
<proteinExistence type="predicted"/>
<keyword evidence="3" id="KW-0206">Cytoskeleton</keyword>
<feature type="compositionally biased region" description="Low complexity" evidence="5">
    <location>
        <begin position="60"/>
        <end position="71"/>
    </location>
</feature>
<keyword evidence="2" id="KW-0963">Cytoplasm</keyword>
<accession>A0A9D3P3Q0</accession>
<organism evidence="6 7">
    <name type="scientific">Hemibagrus wyckioides</name>
    <dbReference type="NCBI Taxonomy" id="337641"/>
    <lineage>
        <taxon>Eukaryota</taxon>
        <taxon>Metazoa</taxon>
        <taxon>Chordata</taxon>
        <taxon>Craniata</taxon>
        <taxon>Vertebrata</taxon>
        <taxon>Euteleostomi</taxon>
        <taxon>Actinopterygii</taxon>
        <taxon>Neopterygii</taxon>
        <taxon>Teleostei</taxon>
        <taxon>Ostariophysi</taxon>
        <taxon>Siluriformes</taxon>
        <taxon>Bagridae</taxon>
        <taxon>Hemibagrus</taxon>
    </lineage>
</organism>
<dbReference type="GO" id="GO:0035082">
    <property type="term" value="P:axoneme assembly"/>
    <property type="evidence" value="ECO:0007669"/>
    <property type="project" value="InterPro"/>
</dbReference>
<feature type="region of interest" description="Disordered" evidence="5">
    <location>
        <begin position="44"/>
        <end position="71"/>
    </location>
</feature>
<name>A0A9D3P3Q0_9TELE</name>
<dbReference type="OrthoDB" id="546383at2759"/>
<gene>
    <name evidence="6" type="ORF">KOW79_003669</name>
</gene>
<evidence type="ECO:0000256" key="4">
    <source>
        <dbReference type="ARBA" id="ARBA00023273"/>
    </source>
</evidence>
<dbReference type="Proteomes" id="UP000824219">
    <property type="component" value="Linkage Group LG04"/>
</dbReference>